<dbReference type="EMBL" id="QBMN01000097">
    <property type="protein sequence ID" value="PZO38821.1"/>
    <property type="molecule type" value="Genomic_DNA"/>
</dbReference>
<feature type="repeat" description="WD" evidence="3">
    <location>
        <begin position="330"/>
        <end position="371"/>
    </location>
</feature>
<proteinExistence type="predicted"/>
<dbReference type="PROSITE" id="PS50294">
    <property type="entry name" value="WD_REPEATS_REGION"/>
    <property type="match status" value="3"/>
</dbReference>
<dbReference type="Pfam" id="PF00400">
    <property type="entry name" value="WD40"/>
    <property type="match status" value="3"/>
</dbReference>
<feature type="compositionally biased region" description="Basic and acidic residues" evidence="5">
    <location>
        <begin position="187"/>
        <end position="198"/>
    </location>
</feature>
<evidence type="ECO:0000256" key="4">
    <source>
        <dbReference type="PROSITE-ProRule" id="PRU00339"/>
    </source>
</evidence>
<evidence type="ECO:0000259" key="6">
    <source>
        <dbReference type="PROSITE" id="PS50076"/>
    </source>
</evidence>
<dbReference type="SUPFAM" id="SSF50978">
    <property type="entry name" value="WD40 repeat-like"/>
    <property type="match status" value="1"/>
</dbReference>
<dbReference type="PROSITE" id="PS00678">
    <property type="entry name" value="WD_REPEATS_1"/>
    <property type="match status" value="1"/>
</dbReference>
<sequence length="578" mass="64622">MSMDDLRSSYELFGLRPESSKQDLKDAYKRLAKQWHPDRFVGEQINVSIAEEKIKAINAAYEVLKAHHEGSNQFFTSTDVKTVKIHRASPQDYYENAKRLAALGQYREAAEELSSAIKIQPKYAGAYQFRGILFSVLGFEHRGGSDLKQAALLGILRIDYDDEIADIVRKNSDFRCFRNLLKTEPNHKGNFGDEEISKTNHSQTKHYDRPRRTHNSEAYKQEFNKDKSSKSKKFKTKNIRPDKPGQQSSEESPVNQEDLNQNSSGRVADKANLRQPKLAAKIYLETDFCRELGFISALSSNANGKTIATGHENGTIDLWNYKNKRKYHSLKGHAGKVSHLVFSHDNQILFSSGFDGNIMLWSLSDGSFIRSFAAHTEGVMAFEVCHLRKLLITAGGDGAVRVWDLRESKLLRQILNQETTVPTIVLSPTGEITVCGTEDGSIRFCHTLRGGIMKWVGAHKHSIEALAFSPDGQLFASGTSSGEVDLWKFPSGDRHRSFQASSKDITALAFCHQGKLLCGADQSGSLMIWDTDSGSLLHSVEAHKGRITKLLSISQEVILSAGTDGRIGEWRIQIEPIT</sequence>
<dbReference type="PANTHER" id="PTHR19879:SF9">
    <property type="entry name" value="TRANSCRIPTION INITIATION FACTOR TFIID SUBUNIT 5"/>
    <property type="match status" value="1"/>
</dbReference>
<dbReference type="InterPro" id="IPR001623">
    <property type="entry name" value="DnaJ_domain"/>
</dbReference>
<evidence type="ECO:0000256" key="1">
    <source>
        <dbReference type="ARBA" id="ARBA00022574"/>
    </source>
</evidence>
<feature type="region of interest" description="Disordered" evidence="5">
    <location>
        <begin position="187"/>
        <end position="270"/>
    </location>
</feature>
<comment type="caution">
    <text evidence="7">The sequence shown here is derived from an EMBL/GenBank/DDBJ whole genome shotgun (WGS) entry which is preliminary data.</text>
</comment>
<dbReference type="PANTHER" id="PTHR19879">
    <property type="entry name" value="TRANSCRIPTION INITIATION FACTOR TFIID"/>
    <property type="match status" value="1"/>
</dbReference>
<dbReference type="PROSITE" id="PS50005">
    <property type="entry name" value="TPR"/>
    <property type="match status" value="1"/>
</dbReference>
<evidence type="ECO:0000256" key="2">
    <source>
        <dbReference type="ARBA" id="ARBA00022737"/>
    </source>
</evidence>
<feature type="repeat" description="WD" evidence="3">
    <location>
        <begin position="456"/>
        <end position="497"/>
    </location>
</feature>
<dbReference type="Gene3D" id="2.130.10.10">
    <property type="entry name" value="YVTN repeat-like/Quinoprotein amine dehydrogenase"/>
    <property type="match status" value="2"/>
</dbReference>
<feature type="repeat" description="WD" evidence="3">
    <location>
        <begin position="295"/>
        <end position="329"/>
    </location>
</feature>
<dbReference type="InterPro" id="IPR036869">
    <property type="entry name" value="J_dom_sf"/>
</dbReference>
<dbReference type="AlphaFoldDB" id="A0A2W4XTW0"/>
<dbReference type="PROSITE" id="PS50076">
    <property type="entry name" value="DNAJ_2"/>
    <property type="match status" value="1"/>
</dbReference>
<dbReference type="InterPro" id="IPR011990">
    <property type="entry name" value="TPR-like_helical_dom_sf"/>
</dbReference>
<name>A0A2W4XTW0_9CYAN</name>
<dbReference type="Pfam" id="PF12894">
    <property type="entry name" value="ANAPC4_WD40"/>
    <property type="match status" value="1"/>
</dbReference>
<dbReference type="SUPFAM" id="SSF48452">
    <property type="entry name" value="TPR-like"/>
    <property type="match status" value="1"/>
</dbReference>
<evidence type="ECO:0000313" key="7">
    <source>
        <dbReference type="EMBL" id="PZO38821.1"/>
    </source>
</evidence>
<reference evidence="8" key="1">
    <citation type="submission" date="2018-04" db="EMBL/GenBank/DDBJ databases">
        <authorList>
            <person name="Cornet L."/>
        </authorList>
    </citation>
    <scope>NUCLEOTIDE SEQUENCE [LARGE SCALE GENOMIC DNA]</scope>
</reference>
<dbReference type="Pfam" id="PF00226">
    <property type="entry name" value="DnaJ"/>
    <property type="match status" value="1"/>
</dbReference>
<reference evidence="7 8" key="2">
    <citation type="submission" date="2018-06" db="EMBL/GenBank/DDBJ databases">
        <title>Metagenomic assembly of (sub)arctic Cyanobacteria and their associated microbiome from non-axenic cultures.</title>
        <authorList>
            <person name="Baurain D."/>
        </authorList>
    </citation>
    <scope>NUCLEOTIDE SEQUENCE [LARGE SCALE GENOMIC DNA]</scope>
    <source>
        <strain evidence="7">ULC041bin1</strain>
    </source>
</reference>
<dbReference type="InterPro" id="IPR001680">
    <property type="entry name" value="WD40_rpt"/>
</dbReference>
<dbReference type="InterPro" id="IPR036322">
    <property type="entry name" value="WD40_repeat_dom_sf"/>
</dbReference>
<evidence type="ECO:0000256" key="5">
    <source>
        <dbReference type="SAM" id="MobiDB-lite"/>
    </source>
</evidence>
<feature type="repeat" description="WD" evidence="3">
    <location>
        <begin position="372"/>
        <end position="413"/>
    </location>
</feature>
<keyword evidence="2" id="KW-0677">Repeat</keyword>
<evidence type="ECO:0000256" key="3">
    <source>
        <dbReference type="PROSITE-ProRule" id="PRU00221"/>
    </source>
</evidence>
<feature type="compositionally biased region" description="Basic and acidic residues" evidence="5">
    <location>
        <begin position="214"/>
        <end position="229"/>
    </location>
</feature>
<keyword evidence="1 3" id="KW-0853">WD repeat</keyword>
<dbReference type="CDD" id="cd00200">
    <property type="entry name" value="WD40"/>
    <property type="match status" value="1"/>
</dbReference>
<dbReference type="GO" id="GO:0006367">
    <property type="term" value="P:transcription initiation at RNA polymerase II promoter"/>
    <property type="evidence" value="ECO:0007669"/>
    <property type="project" value="TreeGrafter"/>
</dbReference>
<dbReference type="InterPro" id="IPR019734">
    <property type="entry name" value="TPR_rpt"/>
</dbReference>
<feature type="domain" description="J" evidence="6">
    <location>
        <begin position="8"/>
        <end position="69"/>
    </location>
</feature>
<evidence type="ECO:0000313" key="8">
    <source>
        <dbReference type="Proteomes" id="UP000249081"/>
    </source>
</evidence>
<accession>A0A2W4XTW0</accession>
<dbReference type="Proteomes" id="UP000249081">
    <property type="component" value="Unassembled WGS sequence"/>
</dbReference>
<keyword evidence="4" id="KW-0802">TPR repeat</keyword>
<dbReference type="CDD" id="cd06257">
    <property type="entry name" value="DnaJ"/>
    <property type="match status" value="1"/>
</dbReference>
<feature type="compositionally biased region" description="Polar residues" evidence="5">
    <location>
        <begin position="245"/>
        <end position="265"/>
    </location>
</feature>
<dbReference type="InterPro" id="IPR019775">
    <property type="entry name" value="WD40_repeat_CS"/>
</dbReference>
<gene>
    <name evidence="7" type="ORF">DCF17_14000</name>
</gene>
<dbReference type="Gene3D" id="1.10.287.110">
    <property type="entry name" value="DnaJ domain"/>
    <property type="match status" value="1"/>
</dbReference>
<dbReference type="PROSITE" id="PS50082">
    <property type="entry name" value="WD_REPEATS_2"/>
    <property type="match status" value="5"/>
</dbReference>
<dbReference type="InterPro" id="IPR015943">
    <property type="entry name" value="WD40/YVTN_repeat-like_dom_sf"/>
</dbReference>
<protein>
    <recommendedName>
        <fullName evidence="6">J domain-containing protein</fullName>
    </recommendedName>
</protein>
<dbReference type="SUPFAM" id="SSF46565">
    <property type="entry name" value="Chaperone J-domain"/>
    <property type="match status" value="1"/>
</dbReference>
<dbReference type="InterPro" id="IPR024977">
    <property type="entry name" value="Apc4-like_WD40_dom"/>
</dbReference>
<feature type="repeat" description="TPR" evidence="4">
    <location>
        <begin position="90"/>
        <end position="123"/>
    </location>
</feature>
<dbReference type="PRINTS" id="PR00625">
    <property type="entry name" value="JDOMAIN"/>
</dbReference>
<dbReference type="SMART" id="SM00320">
    <property type="entry name" value="WD40"/>
    <property type="match status" value="7"/>
</dbReference>
<dbReference type="SMART" id="SM00271">
    <property type="entry name" value="DnaJ"/>
    <property type="match status" value="1"/>
</dbReference>
<feature type="repeat" description="WD" evidence="3">
    <location>
        <begin position="498"/>
        <end position="539"/>
    </location>
</feature>
<dbReference type="Gene3D" id="1.25.40.10">
    <property type="entry name" value="Tetratricopeptide repeat domain"/>
    <property type="match status" value="1"/>
</dbReference>
<organism evidence="7 8">
    <name type="scientific">Shackletoniella antarctica</name>
    <dbReference type="NCBI Taxonomy" id="268115"/>
    <lineage>
        <taxon>Bacteria</taxon>
        <taxon>Bacillati</taxon>
        <taxon>Cyanobacteriota</taxon>
        <taxon>Cyanophyceae</taxon>
        <taxon>Oculatellales</taxon>
        <taxon>Oculatellaceae</taxon>
        <taxon>Shackletoniella</taxon>
    </lineage>
</organism>